<evidence type="ECO:0000256" key="1">
    <source>
        <dbReference type="SAM" id="Phobius"/>
    </source>
</evidence>
<dbReference type="WBParaSite" id="MBELARI_LOCUS16615">
    <property type="protein sequence ID" value="MBELARI_LOCUS16615"/>
    <property type="gene ID" value="MBELARI_LOCUS16615"/>
</dbReference>
<feature type="transmembrane region" description="Helical" evidence="1">
    <location>
        <begin position="189"/>
        <end position="207"/>
    </location>
</feature>
<protein>
    <submittedName>
        <fullName evidence="3">Uncharacterized protein</fullName>
    </submittedName>
</protein>
<feature type="transmembrane region" description="Helical" evidence="1">
    <location>
        <begin position="18"/>
        <end position="37"/>
    </location>
</feature>
<name>A0AAF3ER86_9BILA</name>
<reference evidence="3" key="1">
    <citation type="submission" date="2024-02" db="UniProtKB">
        <authorList>
            <consortium name="WormBaseParasite"/>
        </authorList>
    </citation>
    <scope>IDENTIFICATION</scope>
</reference>
<feature type="transmembrane region" description="Helical" evidence="1">
    <location>
        <begin position="255"/>
        <end position="277"/>
    </location>
</feature>
<proteinExistence type="predicted"/>
<sequence length="339" mass="40576">MNRLKVSVSRIWKVYNEIFQVIIITSTLLVIANLMRWMETRYWSLRKAGHEIDVKEKFYIQAIYRIGDITAGVLLVSIPINFLAIVCSSTNNKLTMPIRLFTSIEHFVKLLWGLIYSFNYFANPLTGYITLSFVSDFFHAIFRFLQDYSLTMGDLAQYYQLGISVSRFFACCFDGLYFRKTLKLPFFQLFIPLFLWIVGQVAEKWIMDTNYAWFRLFDNWINLIPSFLMVSLDIVTRRRLIKFRGEKQVGRNERLLIIQMLCNSVLTLIQQIVYWFGELILNLYFGYKIKYLFHYAVYLEYYIFFNLITRNRAYLDALNLVTRFYMKDLDNEIEVTEYH</sequence>
<keyword evidence="2" id="KW-1185">Reference proteome</keyword>
<feature type="transmembrane region" description="Helical" evidence="1">
    <location>
        <begin position="62"/>
        <end position="86"/>
    </location>
</feature>
<feature type="transmembrane region" description="Helical" evidence="1">
    <location>
        <begin position="219"/>
        <end position="235"/>
    </location>
</feature>
<evidence type="ECO:0000313" key="2">
    <source>
        <dbReference type="Proteomes" id="UP000887575"/>
    </source>
</evidence>
<feature type="transmembrane region" description="Helical" evidence="1">
    <location>
        <begin position="157"/>
        <end position="177"/>
    </location>
</feature>
<keyword evidence="1" id="KW-1133">Transmembrane helix</keyword>
<feature type="transmembrane region" description="Helical" evidence="1">
    <location>
        <begin position="289"/>
        <end position="308"/>
    </location>
</feature>
<dbReference type="Proteomes" id="UP000887575">
    <property type="component" value="Unassembled WGS sequence"/>
</dbReference>
<keyword evidence="1" id="KW-0472">Membrane</keyword>
<keyword evidence="1" id="KW-0812">Transmembrane</keyword>
<accession>A0AAF3ER86</accession>
<dbReference type="AlphaFoldDB" id="A0AAF3ER86"/>
<organism evidence="2 3">
    <name type="scientific">Mesorhabditis belari</name>
    <dbReference type="NCBI Taxonomy" id="2138241"/>
    <lineage>
        <taxon>Eukaryota</taxon>
        <taxon>Metazoa</taxon>
        <taxon>Ecdysozoa</taxon>
        <taxon>Nematoda</taxon>
        <taxon>Chromadorea</taxon>
        <taxon>Rhabditida</taxon>
        <taxon>Rhabditina</taxon>
        <taxon>Rhabditomorpha</taxon>
        <taxon>Rhabditoidea</taxon>
        <taxon>Rhabditidae</taxon>
        <taxon>Mesorhabditinae</taxon>
        <taxon>Mesorhabditis</taxon>
    </lineage>
</organism>
<evidence type="ECO:0000313" key="3">
    <source>
        <dbReference type="WBParaSite" id="MBELARI_LOCUS16615"/>
    </source>
</evidence>